<protein>
    <submittedName>
        <fullName evidence="1">Uncharacterized protein</fullName>
    </submittedName>
</protein>
<gene>
    <name evidence="1" type="ORF">JFP838_pA0390</name>
</gene>
<sequence>MYKVKQIRGIEEYEKFLNEINQIGAEIVNVNSTSREFHNLKGNGIQWDFVVTYKTSSKIIDMKENKIFMEEVI</sequence>
<dbReference type="PATRIC" id="fig|1502.177.peg.3600"/>
<reference evidence="1 2" key="1">
    <citation type="journal article" date="2016" name="PLoS ONE">
        <title>Plasmid Characterization and Chromosome Analysis of Two netF+ Clostridium perfringens Isolates Associated with Foal and Canine Necrotizing Enteritis.</title>
        <authorList>
            <person name="Mehdizadeh Gohari I."/>
            <person name="Kropinski A.M."/>
            <person name="Weese S.J."/>
            <person name="Parreira V.R."/>
            <person name="Whitehead A.E."/>
            <person name="Boerlin P."/>
            <person name="Prescott J.F."/>
        </authorList>
    </citation>
    <scope>NUCLEOTIDE SEQUENCE [LARGE SCALE GENOMIC DNA]</scope>
    <source>
        <strain evidence="1 2">JP838</strain>
        <plasmid evidence="2">Plasmid pJFP838A</plasmid>
    </source>
</reference>
<geneLocation type="plasmid" evidence="1 2">
    <name>pJFP838A</name>
</geneLocation>
<organism evidence="1 2">
    <name type="scientific">Clostridium perfringens</name>
    <dbReference type="NCBI Taxonomy" id="1502"/>
    <lineage>
        <taxon>Bacteria</taxon>
        <taxon>Bacillati</taxon>
        <taxon>Bacillota</taxon>
        <taxon>Clostridia</taxon>
        <taxon>Eubacteriales</taxon>
        <taxon>Clostridiaceae</taxon>
        <taxon>Clostridium</taxon>
    </lineage>
</organism>
<evidence type="ECO:0000313" key="2">
    <source>
        <dbReference type="Proteomes" id="UP000070260"/>
    </source>
</evidence>
<dbReference type="AlphaFoldDB" id="A0A140GRZ7"/>
<name>A0A140GRZ7_CLOPF</name>
<accession>A0A140GRZ7</accession>
<dbReference type="EMBL" id="CP013615">
    <property type="protein sequence ID" value="AMN31306.1"/>
    <property type="molecule type" value="Genomic_DNA"/>
</dbReference>
<proteinExistence type="predicted"/>
<keyword evidence="1" id="KW-0614">Plasmid</keyword>
<dbReference type="RefSeq" id="WP_061429890.1">
    <property type="nucleotide sequence ID" value="NZ_CATNZX010000014.1"/>
</dbReference>
<dbReference type="Proteomes" id="UP000070260">
    <property type="component" value="Plasmid pJFP838A"/>
</dbReference>
<evidence type="ECO:0000313" key="1">
    <source>
        <dbReference type="EMBL" id="AMN31306.1"/>
    </source>
</evidence>